<dbReference type="FunFam" id="2.30.30.40:FF:000072">
    <property type="entry name" value="Unconventional Myosin IB"/>
    <property type="match status" value="1"/>
</dbReference>
<dbReference type="Gene3D" id="2.30.30.40">
    <property type="entry name" value="SH3 Domains"/>
    <property type="match status" value="4"/>
</dbReference>
<dbReference type="SMART" id="SM00326">
    <property type="entry name" value="SH3"/>
    <property type="match status" value="4"/>
</dbReference>
<keyword evidence="4" id="KW-0472">Membrane</keyword>
<dbReference type="PRINTS" id="PR00499">
    <property type="entry name" value="P67PHOX"/>
</dbReference>
<evidence type="ECO:0000256" key="5">
    <source>
        <dbReference type="PROSITE-ProRule" id="PRU00192"/>
    </source>
</evidence>
<organism evidence="8">
    <name type="scientific">Notodromas monacha</name>
    <dbReference type="NCBI Taxonomy" id="399045"/>
    <lineage>
        <taxon>Eukaryota</taxon>
        <taxon>Metazoa</taxon>
        <taxon>Ecdysozoa</taxon>
        <taxon>Arthropoda</taxon>
        <taxon>Crustacea</taxon>
        <taxon>Oligostraca</taxon>
        <taxon>Ostracoda</taxon>
        <taxon>Podocopa</taxon>
        <taxon>Podocopida</taxon>
        <taxon>Cypridocopina</taxon>
        <taxon>Cypridoidea</taxon>
        <taxon>Cyprididae</taxon>
        <taxon>Notodromas</taxon>
    </lineage>
</organism>
<dbReference type="Proteomes" id="UP000678499">
    <property type="component" value="Unassembled WGS sequence"/>
</dbReference>
<dbReference type="GO" id="GO:0016192">
    <property type="term" value="P:vesicle-mediated transport"/>
    <property type="evidence" value="ECO:0007669"/>
    <property type="project" value="UniProtKB-ARBA"/>
</dbReference>
<dbReference type="InterPro" id="IPR050384">
    <property type="entry name" value="Endophilin_SH3RF"/>
</dbReference>
<feature type="domain" description="SH3" evidence="7">
    <location>
        <begin position="760"/>
        <end position="820"/>
    </location>
</feature>
<dbReference type="Pfam" id="PF00018">
    <property type="entry name" value="SH3_1"/>
    <property type="match status" value="2"/>
</dbReference>
<dbReference type="OrthoDB" id="207120at2759"/>
<dbReference type="Pfam" id="PF07653">
    <property type="entry name" value="SH3_2"/>
    <property type="match status" value="1"/>
</dbReference>
<evidence type="ECO:0000313" key="8">
    <source>
        <dbReference type="EMBL" id="CAD7278824.1"/>
    </source>
</evidence>
<dbReference type="EMBL" id="OA883411">
    <property type="protein sequence ID" value="CAD7278824.1"/>
    <property type="molecule type" value="Genomic_DNA"/>
</dbReference>
<feature type="coiled-coil region" evidence="6">
    <location>
        <begin position="29"/>
        <end position="117"/>
    </location>
</feature>
<comment type="subcellular location">
    <subcellularLocation>
        <location evidence="1">Membrane</location>
        <topology evidence="1">Peripheral membrane protein</topology>
    </subcellularLocation>
</comment>
<accession>A0A7R9BQK4</accession>
<feature type="domain" description="SH3" evidence="7">
    <location>
        <begin position="673"/>
        <end position="737"/>
    </location>
</feature>
<dbReference type="Pfam" id="PF14604">
    <property type="entry name" value="SH3_9"/>
    <property type="match status" value="1"/>
</dbReference>
<evidence type="ECO:0000256" key="3">
    <source>
        <dbReference type="ARBA" id="ARBA00023054"/>
    </source>
</evidence>
<dbReference type="CDD" id="cd11839">
    <property type="entry name" value="SH3_Intersectin_4"/>
    <property type="match status" value="1"/>
</dbReference>
<feature type="coiled-coil region" evidence="6">
    <location>
        <begin position="144"/>
        <end position="234"/>
    </location>
</feature>
<protein>
    <recommendedName>
        <fullName evidence="7">SH3 domain-containing protein</fullName>
    </recommendedName>
</protein>
<keyword evidence="2 5" id="KW-0728">SH3 domain</keyword>
<dbReference type="InterPro" id="IPR036028">
    <property type="entry name" value="SH3-like_dom_sf"/>
</dbReference>
<evidence type="ECO:0000259" key="7">
    <source>
        <dbReference type="PROSITE" id="PS50002"/>
    </source>
</evidence>
<dbReference type="AlphaFoldDB" id="A0A7R9BQK4"/>
<dbReference type="PANTHER" id="PTHR14167">
    <property type="entry name" value="SH3 DOMAIN-CONTAINING"/>
    <property type="match status" value="1"/>
</dbReference>
<evidence type="ECO:0000256" key="1">
    <source>
        <dbReference type="ARBA" id="ARBA00004170"/>
    </source>
</evidence>
<feature type="domain" description="SH3" evidence="7">
    <location>
        <begin position="405"/>
        <end position="463"/>
    </location>
</feature>
<sequence length="827" mass="94367">MCSSKLSFPACGFLVTFEDKRKENFDRGQAEIERRRKILQEQQQREIEERQRKEREEMERLERISMFKRYIVFLRLEQEAKKQAELEKQLQRQREIEEAREEERRRIQEQRETARKKETFRLRNIFNVTRALSCNREMERQRQLEWEKQRRQELLQQRQREQERVVHLKAQSQRLAAELEQMDGKIKELTDKVADTRSSVISVKGTIDGMRETRDEKIDELNKYKKLLMEHQQRMMVVVQEKAKLSERNRMNMTTAPDGNAMAATFAKKQAAINDLKAKLDEYKADEDQKLGELSTFTEELAQLKTLLTELLHNQKNLVVSYREKRVKVMDTRERVKSERLKALLDPTAAWGDDTTPIDVGPPVQDGWGEPARTYFRLFSVNNFEVMHLYISSTFFTIAAVEMPPPGTLYRALYDFERRNPDELSFYAGDITEAGSHEAGWFHGDLNGSSGWFPESYVELVTEAVVPDADIPIASAEPVLPEVDLPQEDAFIPVKDEPSAYEPPTNTFNGSAFTSEVNGSFVDGAPPAGCCVALYAYESAEPGDLNFQQGETIYLVKDEGDWWTGYLQDPNHTGVFPANYVQKVDQPVTAEEEASVTNSVPYVEPVAEADIDVAEQEPYIQQEPYVQQEPFVQQEPYIPTGPYEGATVETPPAGSGSVTPIGRAPMVPQQKGKKLEVAKVIAPYQAASAEQLNLQRGQLLQIRKKSSSGWWEGELQAKGQKKQVGWFPGTYVKILVGSRSGSAASSTRTSPLPKEMFDAPPREQFIALYSYVAQNADELSFEKGEKISIISRDEKDWWKGELKSGETGLFPANYVELLRGPDSGNCE</sequence>
<evidence type="ECO:0000256" key="6">
    <source>
        <dbReference type="SAM" id="Coils"/>
    </source>
</evidence>
<proteinExistence type="predicted"/>
<gene>
    <name evidence="8" type="ORF">NMOB1V02_LOCUS6520</name>
</gene>
<dbReference type="PANTHER" id="PTHR14167:SF81">
    <property type="entry name" value="ENDOPHILIN-A"/>
    <property type="match status" value="1"/>
</dbReference>
<evidence type="ECO:0000256" key="4">
    <source>
        <dbReference type="ARBA" id="ARBA00023136"/>
    </source>
</evidence>
<evidence type="ECO:0000313" key="9">
    <source>
        <dbReference type="Proteomes" id="UP000678499"/>
    </source>
</evidence>
<keyword evidence="3 6" id="KW-0175">Coiled coil</keyword>
<dbReference type="PRINTS" id="PR00452">
    <property type="entry name" value="SH3DOMAIN"/>
</dbReference>
<dbReference type="EMBL" id="CAJPEX010001374">
    <property type="protein sequence ID" value="CAG0918976.1"/>
    <property type="molecule type" value="Genomic_DNA"/>
</dbReference>
<reference evidence="8" key="1">
    <citation type="submission" date="2020-11" db="EMBL/GenBank/DDBJ databases">
        <authorList>
            <person name="Tran Van P."/>
        </authorList>
    </citation>
    <scope>NUCLEOTIDE SEQUENCE</scope>
</reference>
<dbReference type="SUPFAM" id="SSF50044">
    <property type="entry name" value="SH3-domain"/>
    <property type="match status" value="4"/>
</dbReference>
<feature type="domain" description="SH3" evidence="7">
    <location>
        <begin position="526"/>
        <end position="586"/>
    </location>
</feature>
<dbReference type="PROSITE" id="PS50002">
    <property type="entry name" value="SH3"/>
    <property type="match status" value="4"/>
</dbReference>
<feature type="coiled-coil region" evidence="6">
    <location>
        <begin position="266"/>
        <end position="314"/>
    </location>
</feature>
<name>A0A7R9BQK4_9CRUS</name>
<keyword evidence="9" id="KW-1185">Reference proteome</keyword>
<dbReference type="InterPro" id="IPR001452">
    <property type="entry name" value="SH3_domain"/>
</dbReference>
<evidence type="ECO:0000256" key="2">
    <source>
        <dbReference type="ARBA" id="ARBA00022443"/>
    </source>
</evidence>